<organism evidence="5 6">
    <name type="scientific">Aegilops tauschii subsp. strangulata</name>
    <name type="common">Goatgrass</name>
    <dbReference type="NCBI Taxonomy" id="200361"/>
    <lineage>
        <taxon>Eukaryota</taxon>
        <taxon>Viridiplantae</taxon>
        <taxon>Streptophyta</taxon>
        <taxon>Embryophyta</taxon>
        <taxon>Tracheophyta</taxon>
        <taxon>Spermatophyta</taxon>
        <taxon>Magnoliopsida</taxon>
        <taxon>Liliopsida</taxon>
        <taxon>Poales</taxon>
        <taxon>Poaceae</taxon>
        <taxon>BOP clade</taxon>
        <taxon>Pooideae</taxon>
        <taxon>Triticodae</taxon>
        <taxon>Triticeae</taxon>
        <taxon>Triticinae</taxon>
        <taxon>Aegilops</taxon>
    </lineage>
</organism>
<dbReference type="PRINTS" id="PR00081">
    <property type="entry name" value="GDHRDH"/>
</dbReference>
<proteinExistence type="inferred from homology"/>
<evidence type="ECO:0000256" key="1">
    <source>
        <dbReference type="ARBA" id="ARBA00006484"/>
    </source>
</evidence>
<dbReference type="GO" id="GO:0016491">
    <property type="term" value="F:oxidoreductase activity"/>
    <property type="evidence" value="ECO:0007669"/>
    <property type="project" value="UniProtKB-KW"/>
</dbReference>
<evidence type="ECO:0000313" key="5">
    <source>
        <dbReference type="EnsemblPlants" id="AET3Gv20237500.2"/>
    </source>
</evidence>
<keyword evidence="6" id="KW-1185">Reference proteome</keyword>
<comment type="similarity">
    <text evidence="1">Belongs to the short-chain dehydrogenases/reductases (SDR) family.</text>
</comment>
<dbReference type="SUPFAM" id="SSF51735">
    <property type="entry name" value="NAD(P)-binding Rossmann-fold domains"/>
    <property type="match status" value="1"/>
</dbReference>
<accession>A0A453E6A4</accession>
<sequence>KTMIWNSWLDFSKPREGNATGPKDPNEKTKNSRLDPLPATAWLIRRSTGFVTANYPVGEEKNSEQTMLKAVQLVLRETSRVHGLTASGIVNGFSTAPNSQRLAGKVAVITGAASGIGKATAMEFIRNGAKIIIADVQDDLGRSVAAELGPDAAYVRCDVSDEAQIAAAVDLAVERHGHLDVLYSNAGMSGSVTQIAVGALDLADFDRVMAVNARSAVACIKHGARVMAPRRRGSILCTASVMGVLTFGAPAIAYAVSKATVIAAVRAAAGPLARDGVRVNAISPHALATPLTLRSMAEMCPGMDEAALRRVVETDWSELGGAVLEAEDVARAALYLASDEAKFVTGHNLLVDGGFTAHKAVGMPSVAR</sequence>
<feature type="region of interest" description="Disordered" evidence="3">
    <location>
        <begin position="1"/>
        <end position="35"/>
    </location>
</feature>
<dbReference type="InterPro" id="IPR036291">
    <property type="entry name" value="NAD(P)-bd_dom_sf"/>
</dbReference>
<dbReference type="InterPro" id="IPR002347">
    <property type="entry name" value="SDR_fam"/>
</dbReference>
<reference evidence="6" key="1">
    <citation type="journal article" date="2014" name="Science">
        <title>Ancient hybridizations among the ancestral genomes of bread wheat.</title>
        <authorList>
            <consortium name="International Wheat Genome Sequencing Consortium,"/>
            <person name="Marcussen T."/>
            <person name="Sandve S.R."/>
            <person name="Heier L."/>
            <person name="Spannagl M."/>
            <person name="Pfeifer M."/>
            <person name="Jakobsen K.S."/>
            <person name="Wulff B.B."/>
            <person name="Steuernagel B."/>
            <person name="Mayer K.F."/>
            <person name="Olsen O.A."/>
        </authorList>
    </citation>
    <scope>NUCLEOTIDE SEQUENCE [LARGE SCALE GENOMIC DNA]</scope>
    <source>
        <strain evidence="6">cv. AL8/78</strain>
    </source>
</reference>
<evidence type="ECO:0000256" key="4">
    <source>
        <dbReference type="SAM" id="Phobius"/>
    </source>
</evidence>
<keyword evidence="4" id="KW-0812">Transmembrane</keyword>
<dbReference type="Pfam" id="PF13561">
    <property type="entry name" value="adh_short_C2"/>
    <property type="match status" value="1"/>
</dbReference>
<keyword evidence="4" id="KW-0472">Membrane</keyword>
<dbReference type="STRING" id="200361.A0A453E6A4"/>
<name>A0A453E6A4_AEGTS</name>
<reference evidence="5" key="5">
    <citation type="journal article" date="2021" name="G3 (Bethesda)">
        <title>Aegilops tauschii genome assembly Aet v5.0 features greater sequence contiguity and improved annotation.</title>
        <authorList>
            <person name="Wang L."/>
            <person name="Zhu T."/>
            <person name="Rodriguez J.C."/>
            <person name="Deal K.R."/>
            <person name="Dubcovsky J."/>
            <person name="McGuire P.E."/>
            <person name="Lux T."/>
            <person name="Spannagl M."/>
            <person name="Mayer K.F.X."/>
            <person name="Baldrich P."/>
            <person name="Meyers B.C."/>
            <person name="Huo N."/>
            <person name="Gu Y.Q."/>
            <person name="Zhou H."/>
            <person name="Devos K.M."/>
            <person name="Bennetzen J.L."/>
            <person name="Unver T."/>
            <person name="Budak H."/>
            <person name="Gulick P.J."/>
            <person name="Galiba G."/>
            <person name="Kalapos B."/>
            <person name="Nelson D.R."/>
            <person name="Li P."/>
            <person name="You F.M."/>
            <person name="Luo M.C."/>
            <person name="Dvorak J."/>
        </authorList>
    </citation>
    <scope>NUCLEOTIDE SEQUENCE [LARGE SCALE GENOMIC DNA]</scope>
    <source>
        <strain evidence="5">cv. AL8/78</strain>
    </source>
</reference>
<dbReference type="Gene3D" id="3.40.50.720">
    <property type="entry name" value="NAD(P)-binding Rossmann-like Domain"/>
    <property type="match status" value="1"/>
</dbReference>
<keyword evidence="2" id="KW-0560">Oxidoreductase</keyword>
<dbReference type="PANTHER" id="PTHR43180">
    <property type="entry name" value="3-OXOACYL-(ACYL-CARRIER-PROTEIN) REDUCTASE (AFU_ORTHOLOGUE AFUA_6G11210)"/>
    <property type="match status" value="1"/>
</dbReference>
<reference evidence="5" key="4">
    <citation type="submission" date="2019-03" db="UniProtKB">
        <authorList>
            <consortium name="EnsemblPlants"/>
        </authorList>
    </citation>
    <scope>IDENTIFICATION</scope>
</reference>
<dbReference type="Proteomes" id="UP000015105">
    <property type="component" value="Chromosome 3D"/>
</dbReference>
<dbReference type="AlphaFoldDB" id="A0A453E6A4"/>
<dbReference type="Gramene" id="AET3Gv20237500.2">
    <property type="protein sequence ID" value="AET3Gv20237500.2"/>
    <property type="gene ID" value="AET3Gv20237500"/>
</dbReference>
<dbReference type="FunFam" id="3.40.50.720:FF:000084">
    <property type="entry name" value="Short-chain dehydrogenase reductase"/>
    <property type="match status" value="1"/>
</dbReference>
<protein>
    <submittedName>
        <fullName evidence="5">Uncharacterized protein</fullName>
    </submittedName>
</protein>
<reference evidence="5" key="3">
    <citation type="journal article" date="2017" name="Nature">
        <title>Genome sequence of the progenitor of the wheat D genome Aegilops tauschii.</title>
        <authorList>
            <person name="Luo M.C."/>
            <person name="Gu Y.Q."/>
            <person name="Puiu D."/>
            <person name="Wang H."/>
            <person name="Twardziok S.O."/>
            <person name="Deal K.R."/>
            <person name="Huo N."/>
            <person name="Zhu T."/>
            <person name="Wang L."/>
            <person name="Wang Y."/>
            <person name="McGuire P.E."/>
            <person name="Liu S."/>
            <person name="Long H."/>
            <person name="Ramasamy R.K."/>
            <person name="Rodriguez J.C."/>
            <person name="Van S.L."/>
            <person name="Yuan L."/>
            <person name="Wang Z."/>
            <person name="Xia Z."/>
            <person name="Xiao L."/>
            <person name="Anderson O.D."/>
            <person name="Ouyang S."/>
            <person name="Liang Y."/>
            <person name="Zimin A.V."/>
            <person name="Pertea G."/>
            <person name="Qi P."/>
            <person name="Bennetzen J.L."/>
            <person name="Dai X."/>
            <person name="Dawson M.W."/>
            <person name="Muller H.G."/>
            <person name="Kugler K."/>
            <person name="Rivarola-Duarte L."/>
            <person name="Spannagl M."/>
            <person name="Mayer K.F.X."/>
            <person name="Lu F.H."/>
            <person name="Bevan M.W."/>
            <person name="Leroy P."/>
            <person name="Li P."/>
            <person name="You F.M."/>
            <person name="Sun Q."/>
            <person name="Liu Z."/>
            <person name="Lyons E."/>
            <person name="Wicker T."/>
            <person name="Salzberg S.L."/>
            <person name="Devos K.M."/>
            <person name="Dvorak J."/>
        </authorList>
    </citation>
    <scope>NUCLEOTIDE SEQUENCE [LARGE SCALE GENOMIC DNA]</scope>
    <source>
        <strain evidence="5">cv. AL8/78</strain>
    </source>
</reference>
<evidence type="ECO:0000313" key="6">
    <source>
        <dbReference type="Proteomes" id="UP000015105"/>
    </source>
</evidence>
<dbReference type="PANTHER" id="PTHR43180:SF46">
    <property type="entry name" value="SEX DETERMINATION PROTEIN TASSELSEED-2"/>
    <property type="match status" value="1"/>
</dbReference>
<feature type="transmembrane region" description="Helical" evidence="4">
    <location>
        <begin position="235"/>
        <end position="256"/>
    </location>
</feature>
<dbReference type="EnsemblPlants" id="AET3Gv20237500.2">
    <property type="protein sequence ID" value="AET3Gv20237500.2"/>
    <property type="gene ID" value="AET3Gv20237500"/>
</dbReference>
<feature type="compositionally biased region" description="Basic and acidic residues" evidence="3">
    <location>
        <begin position="24"/>
        <end position="33"/>
    </location>
</feature>
<keyword evidence="4" id="KW-1133">Transmembrane helix</keyword>
<evidence type="ECO:0000256" key="3">
    <source>
        <dbReference type="SAM" id="MobiDB-lite"/>
    </source>
</evidence>
<evidence type="ECO:0000256" key="2">
    <source>
        <dbReference type="ARBA" id="ARBA00023002"/>
    </source>
</evidence>
<reference evidence="6" key="2">
    <citation type="journal article" date="2017" name="Nat. Plants">
        <title>The Aegilops tauschii genome reveals multiple impacts of transposons.</title>
        <authorList>
            <person name="Zhao G."/>
            <person name="Zou C."/>
            <person name="Li K."/>
            <person name="Wang K."/>
            <person name="Li T."/>
            <person name="Gao L."/>
            <person name="Zhang X."/>
            <person name="Wang H."/>
            <person name="Yang Z."/>
            <person name="Liu X."/>
            <person name="Jiang W."/>
            <person name="Mao L."/>
            <person name="Kong X."/>
            <person name="Jiao Y."/>
            <person name="Jia J."/>
        </authorList>
    </citation>
    <scope>NUCLEOTIDE SEQUENCE [LARGE SCALE GENOMIC DNA]</scope>
    <source>
        <strain evidence="6">cv. AL8/78</strain>
    </source>
</reference>